<evidence type="ECO:0000256" key="10">
    <source>
        <dbReference type="ARBA" id="ARBA00023136"/>
    </source>
</evidence>
<dbReference type="EMBL" id="REFJ01000001">
    <property type="protein sequence ID" value="RMA82118.1"/>
    <property type="molecule type" value="Genomic_DNA"/>
</dbReference>
<evidence type="ECO:0000256" key="9">
    <source>
        <dbReference type="ARBA" id="ARBA00023065"/>
    </source>
</evidence>
<comment type="function">
    <text evidence="13">Component of the F(0) channel, it forms part of the peripheral stalk, linking F(1) to F(0). The b'-subunit is a diverged and duplicated form of b found in plants and photosynthetic bacteria.</text>
</comment>
<dbReference type="NCBIfam" id="TIGR01144">
    <property type="entry name" value="ATP_synt_b"/>
    <property type="match status" value="1"/>
</dbReference>
<dbReference type="GO" id="GO:0046961">
    <property type="term" value="F:proton-transporting ATPase activity, rotational mechanism"/>
    <property type="evidence" value="ECO:0007669"/>
    <property type="project" value="TreeGrafter"/>
</dbReference>
<dbReference type="InterPro" id="IPR005864">
    <property type="entry name" value="ATP_synth_F0_bsu_bac"/>
</dbReference>
<feature type="transmembrane region" description="Helical" evidence="16">
    <location>
        <begin position="6"/>
        <end position="26"/>
    </location>
</feature>
<reference evidence="19 20" key="1">
    <citation type="submission" date="2018-10" db="EMBL/GenBank/DDBJ databases">
        <title>Genomic Encyclopedia of Type Strains, Phase IV (KMG-IV): sequencing the most valuable type-strain genomes for metagenomic binning, comparative biology and taxonomic classification.</title>
        <authorList>
            <person name="Goeker M."/>
        </authorList>
    </citation>
    <scope>NUCLEOTIDE SEQUENCE [LARGE SCALE GENOMIC DNA]</scope>
    <source>
        <strain evidence="19 20">DSM 25080</strain>
    </source>
</reference>
<keyword evidence="5 16" id="KW-0138">CF(0)</keyword>
<dbReference type="GO" id="GO:0045259">
    <property type="term" value="C:proton-transporting ATP synthase complex"/>
    <property type="evidence" value="ECO:0007669"/>
    <property type="project" value="UniProtKB-KW"/>
</dbReference>
<accession>A0A3M0AH80</accession>
<comment type="subunit">
    <text evidence="16">F-type ATPases have 2 components, F(1) - the catalytic core - and F(0) - the membrane proton channel. F(1) has five subunits: alpha(3), beta(3), gamma(1), delta(1), epsilon(1). F(0) has three main subunits: a(1), b(2) and c(10-14). The alpha and beta chains form an alternating ring which encloses part of the gamma chain. F(1) is attached to F(0) by a central stalk formed by the gamma and epsilon chains, while a peripheral stalk is formed by the delta and b chains.</text>
</comment>
<organism evidence="19 20">
    <name type="scientific">Umboniibacter marinipuniceus</name>
    <dbReference type="NCBI Taxonomy" id="569599"/>
    <lineage>
        <taxon>Bacteria</taxon>
        <taxon>Pseudomonadati</taxon>
        <taxon>Pseudomonadota</taxon>
        <taxon>Gammaproteobacteria</taxon>
        <taxon>Cellvibrionales</taxon>
        <taxon>Cellvibrionaceae</taxon>
        <taxon>Umboniibacter</taxon>
    </lineage>
</organism>
<evidence type="ECO:0000256" key="17">
    <source>
        <dbReference type="RuleBase" id="RU003848"/>
    </source>
</evidence>
<evidence type="ECO:0000256" key="13">
    <source>
        <dbReference type="ARBA" id="ARBA00025614"/>
    </source>
</evidence>
<evidence type="ECO:0000256" key="3">
    <source>
        <dbReference type="ARBA" id="ARBA00022475"/>
    </source>
</evidence>
<gene>
    <name evidence="16" type="primary">atpF</name>
    <name evidence="19" type="ORF">DFR27_0065</name>
</gene>
<evidence type="ECO:0000256" key="18">
    <source>
        <dbReference type="SAM" id="Coils"/>
    </source>
</evidence>
<evidence type="ECO:0000256" key="7">
    <source>
        <dbReference type="ARBA" id="ARBA00022781"/>
    </source>
</evidence>
<evidence type="ECO:0000256" key="15">
    <source>
        <dbReference type="ARBA" id="ARBA00037847"/>
    </source>
</evidence>
<evidence type="ECO:0000256" key="2">
    <source>
        <dbReference type="ARBA" id="ARBA00022448"/>
    </source>
</evidence>
<dbReference type="GO" id="GO:0012505">
    <property type="term" value="C:endomembrane system"/>
    <property type="evidence" value="ECO:0007669"/>
    <property type="project" value="UniProtKB-SubCell"/>
</dbReference>
<name>A0A3M0AH80_9GAMM</name>
<evidence type="ECO:0000256" key="4">
    <source>
        <dbReference type="ARBA" id="ARBA00022519"/>
    </source>
</evidence>
<evidence type="ECO:0000256" key="8">
    <source>
        <dbReference type="ARBA" id="ARBA00022989"/>
    </source>
</evidence>
<evidence type="ECO:0000313" key="19">
    <source>
        <dbReference type="EMBL" id="RMA82118.1"/>
    </source>
</evidence>
<dbReference type="HAMAP" id="MF_01398">
    <property type="entry name" value="ATP_synth_b_bprime"/>
    <property type="match status" value="1"/>
</dbReference>
<dbReference type="AlphaFoldDB" id="A0A3M0AH80"/>
<keyword evidence="2 16" id="KW-0813">Transport</keyword>
<dbReference type="Proteomes" id="UP000267187">
    <property type="component" value="Unassembled WGS sequence"/>
</dbReference>
<evidence type="ECO:0000256" key="11">
    <source>
        <dbReference type="ARBA" id="ARBA00023310"/>
    </source>
</evidence>
<protein>
    <recommendedName>
        <fullName evidence="16">ATP synthase subunit b</fullName>
    </recommendedName>
    <alternativeName>
        <fullName evidence="16">ATP synthase F(0) sector subunit b</fullName>
    </alternativeName>
    <alternativeName>
        <fullName evidence="16">ATPase subunit I</fullName>
    </alternativeName>
    <alternativeName>
        <fullName evidence="16">F-type ATPase subunit b</fullName>
        <shortName evidence="16">F-ATPase subunit b</shortName>
    </alternativeName>
</protein>
<keyword evidence="18" id="KW-0175">Coiled coil</keyword>
<comment type="subcellular location">
    <subcellularLocation>
        <location evidence="16">Cell membrane</location>
        <topology evidence="16">Single-pass membrane protein</topology>
    </subcellularLocation>
    <subcellularLocation>
        <location evidence="15">Endomembrane system</location>
        <topology evidence="15">Single-pass membrane protein</topology>
    </subcellularLocation>
</comment>
<evidence type="ECO:0000256" key="16">
    <source>
        <dbReference type="HAMAP-Rule" id="MF_01398"/>
    </source>
</evidence>
<evidence type="ECO:0000313" key="20">
    <source>
        <dbReference type="Proteomes" id="UP000267187"/>
    </source>
</evidence>
<dbReference type="Gene3D" id="1.20.5.620">
    <property type="entry name" value="F1F0 ATP synthase subunit B, membrane domain"/>
    <property type="match status" value="1"/>
</dbReference>
<feature type="coiled-coil region" evidence="18">
    <location>
        <begin position="40"/>
        <end position="126"/>
    </location>
</feature>
<evidence type="ECO:0000256" key="14">
    <source>
        <dbReference type="ARBA" id="ARBA00026054"/>
    </source>
</evidence>
<evidence type="ECO:0000256" key="12">
    <source>
        <dbReference type="ARBA" id="ARBA00025198"/>
    </source>
</evidence>
<evidence type="ECO:0000256" key="1">
    <source>
        <dbReference type="ARBA" id="ARBA00005513"/>
    </source>
</evidence>
<dbReference type="NCBIfam" id="NF004411">
    <property type="entry name" value="PRK05759.1-2"/>
    <property type="match status" value="1"/>
</dbReference>
<comment type="function">
    <text evidence="12 16">F(1)F(0) ATP synthase produces ATP from ADP in the presence of a proton or sodium gradient. F-type ATPases consist of two structural domains, F(1) containing the extramembraneous catalytic core and F(0) containing the membrane proton channel, linked together by a central stalk and a peripheral stalk. During catalysis, ATP synthesis in the catalytic domain of F(1) is coupled via a rotary mechanism of the central stalk subunits to proton translocation.</text>
</comment>
<keyword evidence="3 16" id="KW-1003">Cell membrane</keyword>
<proteinExistence type="inferred from homology"/>
<keyword evidence="20" id="KW-1185">Reference proteome</keyword>
<dbReference type="GO" id="GO:0046933">
    <property type="term" value="F:proton-transporting ATP synthase activity, rotational mechanism"/>
    <property type="evidence" value="ECO:0007669"/>
    <property type="project" value="UniProtKB-UniRule"/>
</dbReference>
<dbReference type="Pfam" id="PF00430">
    <property type="entry name" value="ATP-synt_B"/>
    <property type="match status" value="1"/>
</dbReference>
<evidence type="ECO:0000256" key="5">
    <source>
        <dbReference type="ARBA" id="ARBA00022547"/>
    </source>
</evidence>
<dbReference type="GO" id="GO:0005886">
    <property type="term" value="C:plasma membrane"/>
    <property type="evidence" value="ECO:0007669"/>
    <property type="project" value="UniProtKB-SubCell"/>
</dbReference>
<comment type="similarity">
    <text evidence="1 16 17">Belongs to the ATPase B chain family.</text>
</comment>
<dbReference type="PANTHER" id="PTHR33445">
    <property type="entry name" value="ATP SYNTHASE SUBUNIT B', CHLOROPLASTIC"/>
    <property type="match status" value="1"/>
</dbReference>
<keyword evidence="11 16" id="KW-0066">ATP synthesis</keyword>
<dbReference type="OrthoDB" id="9788020at2"/>
<keyword evidence="10 16" id="KW-0472">Membrane</keyword>
<dbReference type="PANTHER" id="PTHR33445:SF1">
    <property type="entry name" value="ATP SYNTHASE SUBUNIT B"/>
    <property type="match status" value="1"/>
</dbReference>
<keyword evidence="8 16" id="KW-1133">Transmembrane helix</keyword>
<dbReference type="RefSeq" id="WP_121875467.1">
    <property type="nucleotide sequence ID" value="NZ_REFJ01000001.1"/>
</dbReference>
<keyword evidence="4" id="KW-0997">Cell inner membrane</keyword>
<keyword evidence="6 16" id="KW-0812">Transmembrane</keyword>
<dbReference type="InterPro" id="IPR002146">
    <property type="entry name" value="ATP_synth_b/b'su_bac/chlpt"/>
</dbReference>
<comment type="caution">
    <text evidence="19">The sequence shown here is derived from an EMBL/GenBank/DDBJ whole genome shotgun (WGS) entry which is preliminary data.</text>
</comment>
<keyword evidence="7 16" id="KW-0375">Hydrogen ion transport</keyword>
<sequence>MNINYTIIGQTITFFIFVAFVFKYVWPPIMQAMKERSEKIANGLEAADRAERDLELAKEEAGKKLRAAKQEAQTIIDSANKRANQILDEAKENALAEGARLKAAAAAEVEQEVNRAREELRAQVATLVMQGAEAVLGSSIDAKAHNELVNKLAGEL</sequence>
<comment type="subunit">
    <text evidence="14">F-type ATPases have 2 components, F(1) - the catalytic core - and F(0) - the membrane proton channel. F(1) has five subunits: alpha(3), beta(3), gamma(1), delta(1), epsilon(1). F(0) has four main subunits: a(1), b(2) and c(10-14). The alpha and beta chains form an alternating ring which encloses part of the gamma chain. F(1) is attached to F(0) by a central stalk formed by the gamma and epsilon chains, while a peripheral stalk is formed by the delta and b chains.</text>
</comment>
<dbReference type="InterPro" id="IPR028987">
    <property type="entry name" value="ATP_synth_B-like_membr_sf"/>
</dbReference>
<dbReference type="CDD" id="cd06503">
    <property type="entry name" value="ATP-synt_Fo_b"/>
    <property type="match status" value="1"/>
</dbReference>
<dbReference type="FunFam" id="1.20.5.620:FF:000001">
    <property type="entry name" value="ATP synthase subunit b"/>
    <property type="match status" value="1"/>
</dbReference>
<keyword evidence="9 16" id="KW-0406">Ion transport</keyword>
<dbReference type="SUPFAM" id="SSF81573">
    <property type="entry name" value="F1F0 ATP synthase subunit B, membrane domain"/>
    <property type="match status" value="1"/>
</dbReference>
<evidence type="ECO:0000256" key="6">
    <source>
        <dbReference type="ARBA" id="ARBA00022692"/>
    </source>
</evidence>
<dbReference type="InterPro" id="IPR050059">
    <property type="entry name" value="ATP_synthase_B_chain"/>
</dbReference>